<dbReference type="GO" id="GO:0043720">
    <property type="term" value="F:3-keto-5-aminohexanoate cleavage activity"/>
    <property type="evidence" value="ECO:0007669"/>
    <property type="project" value="InterPro"/>
</dbReference>
<organism evidence="5 6">
    <name type="scientific">Rhizobium lusitanum</name>
    <dbReference type="NCBI Taxonomy" id="293958"/>
    <lineage>
        <taxon>Bacteria</taxon>
        <taxon>Pseudomonadati</taxon>
        <taxon>Pseudomonadota</taxon>
        <taxon>Alphaproteobacteria</taxon>
        <taxon>Hyphomicrobiales</taxon>
        <taxon>Rhizobiaceae</taxon>
        <taxon>Rhizobium/Agrobacterium group</taxon>
        <taxon>Rhizobium</taxon>
    </lineage>
</organism>
<gene>
    <name evidence="5" type="ORF">GR212_26645</name>
</gene>
<proteinExistence type="predicted"/>
<comment type="cofactor">
    <cofactor evidence="1">
        <name>Zn(2+)</name>
        <dbReference type="ChEBI" id="CHEBI:29105"/>
    </cofactor>
</comment>
<accession>A0A6L9UG86</accession>
<evidence type="ECO:0000256" key="2">
    <source>
        <dbReference type="ARBA" id="ARBA00022679"/>
    </source>
</evidence>
<dbReference type="GO" id="GO:0046872">
    <property type="term" value="F:metal ion binding"/>
    <property type="evidence" value="ECO:0007669"/>
    <property type="project" value="UniProtKB-KW"/>
</dbReference>
<protein>
    <submittedName>
        <fullName evidence="5">3-keto-5-aminohexanoate cleavage protein</fullName>
    </submittedName>
</protein>
<evidence type="ECO:0000313" key="5">
    <source>
        <dbReference type="EMBL" id="NEI73147.1"/>
    </source>
</evidence>
<dbReference type="InterPro" id="IPR013785">
    <property type="entry name" value="Aldolase_TIM"/>
</dbReference>
<dbReference type="InterPro" id="IPR008567">
    <property type="entry name" value="BKACE"/>
</dbReference>
<keyword evidence="3" id="KW-0479">Metal-binding</keyword>
<evidence type="ECO:0000256" key="3">
    <source>
        <dbReference type="ARBA" id="ARBA00022723"/>
    </source>
</evidence>
<dbReference type="EMBL" id="WUEY01000016">
    <property type="protein sequence ID" value="NEI73147.1"/>
    <property type="molecule type" value="Genomic_DNA"/>
</dbReference>
<dbReference type="PANTHER" id="PTHR37418">
    <property type="entry name" value="3-KETO-5-AMINOHEXANOATE CLEAVAGE ENZYME-RELATED"/>
    <property type="match status" value="1"/>
</dbReference>
<dbReference type="Pfam" id="PF05853">
    <property type="entry name" value="BKACE"/>
    <property type="match status" value="1"/>
</dbReference>
<reference evidence="5 6" key="1">
    <citation type="submission" date="2019-12" db="EMBL/GenBank/DDBJ databases">
        <title>Rhizobium genotypes associated with high levels of biological nitrogen fixation by grain legumes in a temperate-maritime cropping system.</title>
        <authorList>
            <person name="Maluk M."/>
            <person name="Francesc Ferrando Molina F."/>
            <person name="Lopez Del Egido L."/>
            <person name="Lafos M."/>
            <person name="Langarica-Fuentes A."/>
            <person name="Gebre Yohannes G."/>
            <person name="Young M.W."/>
            <person name="Martin P."/>
            <person name="Gantlett R."/>
            <person name="Kenicer G."/>
            <person name="Hawes C."/>
            <person name="Begg G.S."/>
            <person name="Quilliam R.S."/>
            <person name="Squire G.R."/>
            <person name="Poole P.S."/>
            <person name="Young P.W."/>
            <person name="Iannetta P.M."/>
            <person name="James E.K."/>
        </authorList>
    </citation>
    <scope>NUCLEOTIDE SEQUENCE [LARGE SCALE GENOMIC DNA]</scope>
    <source>
        <strain evidence="5 6">JHI1118</strain>
    </source>
</reference>
<comment type="caution">
    <text evidence="5">The sequence shown here is derived from an EMBL/GenBank/DDBJ whole genome shotgun (WGS) entry which is preliminary data.</text>
</comment>
<keyword evidence="2" id="KW-0808">Transferase</keyword>
<dbReference type="RefSeq" id="WP_163991207.1">
    <property type="nucleotide sequence ID" value="NZ_WUEY01000016.1"/>
</dbReference>
<name>A0A6L9UG86_9HYPH</name>
<sequence length="306" mass="33650">MMSETNTRIITCAVTGSGLTPSMSPYLPITPSEIVEQAAEAAQAGAAILHLHARNPEDGRPTNDIAIWREIVPALKARTNAIINMSASLGSTAEDRLSGVLDVRPDVATVIVGSMNYGIFRKAEALKATEFKYDWEREYFFGGRSYEIVTQNTYAKIARMIDILVDQDIGIEFECYDVGDIYAVEYHVNRVGGLKRPLYVQFLTGILGGIQSNIEHLLHMKQTAEKLFGKDCHLATHGTGPDNMRAACYGALMGTHVRIGQEDNVQERPGVLFKSNAEQVRKIARLMDEFALTPSPVAEARATLGF</sequence>
<keyword evidence="4" id="KW-0862">Zinc</keyword>
<dbReference type="AlphaFoldDB" id="A0A6L9UG86"/>
<dbReference type="PANTHER" id="PTHR37418:SF2">
    <property type="entry name" value="3-KETO-5-AMINOHEXANOATE CLEAVAGE ENZYME"/>
    <property type="match status" value="1"/>
</dbReference>
<dbReference type="Proteomes" id="UP000483035">
    <property type="component" value="Unassembled WGS sequence"/>
</dbReference>
<dbReference type="Gene3D" id="3.20.20.70">
    <property type="entry name" value="Aldolase class I"/>
    <property type="match status" value="1"/>
</dbReference>
<evidence type="ECO:0000313" key="6">
    <source>
        <dbReference type="Proteomes" id="UP000483035"/>
    </source>
</evidence>
<evidence type="ECO:0000256" key="4">
    <source>
        <dbReference type="ARBA" id="ARBA00022833"/>
    </source>
</evidence>
<evidence type="ECO:0000256" key="1">
    <source>
        <dbReference type="ARBA" id="ARBA00001947"/>
    </source>
</evidence>